<evidence type="ECO:0000256" key="3">
    <source>
        <dbReference type="SAM" id="SignalP"/>
    </source>
</evidence>
<dbReference type="RefSeq" id="WP_380046163.1">
    <property type="nucleotide sequence ID" value="NZ_JBHLTC010000012.1"/>
</dbReference>
<dbReference type="SUPFAM" id="SSF49265">
    <property type="entry name" value="Fibronectin type III"/>
    <property type="match status" value="1"/>
</dbReference>
<protein>
    <recommendedName>
        <fullName evidence="4">Fibronectin type-III domain-containing protein</fullName>
    </recommendedName>
</protein>
<feature type="domain" description="Fibronectin type-III" evidence="4">
    <location>
        <begin position="146"/>
        <end position="233"/>
    </location>
</feature>
<keyword evidence="1" id="KW-0378">Hydrolase</keyword>
<dbReference type="PROSITE" id="PS51257">
    <property type="entry name" value="PROKAR_LIPOPROTEIN"/>
    <property type="match status" value="1"/>
</dbReference>
<evidence type="ECO:0000256" key="1">
    <source>
        <dbReference type="ARBA" id="ARBA00023295"/>
    </source>
</evidence>
<comment type="caution">
    <text evidence="5">The sequence shown here is derived from an EMBL/GenBank/DDBJ whole genome shotgun (WGS) entry which is preliminary data.</text>
</comment>
<proteinExistence type="predicted"/>
<feature type="signal peptide" evidence="3">
    <location>
        <begin position="1"/>
        <end position="24"/>
    </location>
</feature>
<sequence>MPRLACTAVLLAVLTGCSGPSAPAGGAAAGSPEPRQTGAVALAATLVSPIDIELSWTGTPREAASAIVEFATEPAGRYTILEFVPTGRTTFRHPDLMPRTPFYYQVTPVLGPVSAALDVNLAKGGGRTAPGASAVRKVPVREAAAAPTGLRVVPLKDDGARVTWSDNAEGEEGYLLEIRSQGQSSYRVAGFIDPDATSVELTTLPAERKASYRVRAFYRGTPSNLAHQTTGAA</sequence>
<name>A0ABV6QIY9_9ACTN</name>
<evidence type="ECO:0000259" key="4">
    <source>
        <dbReference type="PROSITE" id="PS50853"/>
    </source>
</evidence>
<evidence type="ECO:0000313" key="6">
    <source>
        <dbReference type="Proteomes" id="UP001589890"/>
    </source>
</evidence>
<keyword evidence="6" id="KW-1185">Reference proteome</keyword>
<dbReference type="InterPro" id="IPR003961">
    <property type="entry name" value="FN3_dom"/>
</dbReference>
<evidence type="ECO:0000313" key="5">
    <source>
        <dbReference type="EMBL" id="MFC0624612.1"/>
    </source>
</evidence>
<dbReference type="Gene3D" id="2.60.40.10">
    <property type="entry name" value="Immunoglobulins"/>
    <property type="match status" value="1"/>
</dbReference>
<dbReference type="EMBL" id="JBHLTC010000012">
    <property type="protein sequence ID" value="MFC0624612.1"/>
    <property type="molecule type" value="Genomic_DNA"/>
</dbReference>
<reference evidence="5 6" key="1">
    <citation type="submission" date="2024-09" db="EMBL/GenBank/DDBJ databases">
        <authorList>
            <person name="Sun Q."/>
            <person name="Mori K."/>
        </authorList>
    </citation>
    <scope>NUCLEOTIDE SEQUENCE [LARGE SCALE GENOMIC DNA]</scope>
    <source>
        <strain evidence="5 6">CGMCC 1.15906</strain>
    </source>
</reference>
<dbReference type="Proteomes" id="UP001589890">
    <property type="component" value="Unassembled WGS sequence"/>
</dbReference>
<accession>A0ABV6QIY9</accession>
<keyword evidence="3" id="KW-0732">Signal</keyword>
<feature type="chain" id="PRO_5047302561" description="Fibronectin type-III domain-containing protein" evidence="3">
    <location>
        <begin position="25"/>
        <end position="233"/>
    </location>
</feature>
<dbReference type="CDD" id="cd00063">
    <property type="entry name" value="FN3"/>
    <property type="match status" value="1"/>
</dbReference>
<gene>
    <name evidence="5" type="ORF">ACFFGN_11110</name>
</gene>
<keyword evidence="2" id="KW-0624">Polysaccharide degradation</keyword>
<organism evidence="5 6">
    <name type="scientific">Kribbella deserti</name>
    <dbReference type="NCBI Taxonomy" id="1926257"/>
    <lineage>
        <taxon>Bacteria</taxon>
        <taxon>Bacillati</taxon>
        <taxon>Actinomycetota</taxon>
        <taxon>Actinomycetes</taxon>
        <taxon>Propionibacteriales</taxon>
        <taxon>Kribbellaceae</taxon>
        <taxon>Kribbella</taxon>
    </lineage>
</organism>
<dbReference type="InterPro" id="IPR013783">
    <property type="entry name" value="Ig-like_fold"/>
</dbReference>
<dbReference type="InterPro" id="IPR036116">
    <property type="entry name" value="FN3_sf"/>
</dbReference>
<keyword evidence="2" id="KW-0119">Carbohydrate metabolism</keyword>
<keyword evidence="1" id="KW-0326">Glycosidase</keyword>
<dbReference type="PROSITE" id="PS50853">
    <property type="entry name" value="FN3"/>
    <property type="match status" value="1"/>
</dbReference>
<evidence type="ECO:0000256" key="2">
    <source>
        <dbReference type="ARBA" id="ARBA00023326"/>
    </source>
</evidence>